<evidence type="ECO:0000313" key="3">
    <source>
        <dbReference type="EMBL" id="QDM42717.1"/>
    </source>
</evidence>
<protein>
    <submittedName>
        <fullName evidence="3">IS3 family transposase</fullName>
    </submittedName>
</protein>
<dbReference type="Proteomes" id="UP000315377">
    <property type="component" value="Chromosome"/>
</dbReference>
<evidence type="ECO:0000313" key="5">
    <source>
        <dbReference type="Proteomes" id="UP001209276"/>
    </source>
</evidence>
<gene>
    <name evidence="3" type="ORF">FLT43_03785</name>
    <name evidence="2" type="ORF">M5W83_26600</name>
</gene>
<dbReference type="GO" id="GO:0015074">
    <property type="term" value="P:DNA integration"/>
    <property type="evidence" value="ECO:0007669"/>
    <property type="project" value="InterPro"/>
</dbReference>
<dbReference type="EMBL" id="CP041405">
    <property type="protein sequence ID" value="QDM42717.1"/>
    <property type="molecule type" value="Genomic_DNA"/>
</dbReference>
<evidence type="ECO:0000259" key="1">
    <source>
        <dbReference type="Pfam" id="PF13333"/>
    </source>
</evidence>
<evidence type="ECO:0000313" key="4">
    <source>
        <dbReference type="Proteomes" id="UP000315377"/>
    </source>
</evidence>
<dbReference type="Pfam" id="PF13333">
    <property type="entry name" value="rve_2"/>
    <property type="match status" value="1"/>
</dbReference>
<sequence length="48" mass="5788">MREVLLHTYHTFEELEGDIQAYIHFYNYERLQAKLNGLVPMEFRTKAA</sequence>
<accession>A0AAP9DRI2</accession>
<evidence type="ECO:0000313" key="2">
    <source>
        <dbReference type="EMBL" id="MCY9610722.1"/>
    </source>
</evidence>
<proteinExistence type="predicted"/>
<reference evidence="3 4" key="1">
    <citation type="submission" date="2019-07" db="EMBL/GenBank/DDBJ databases">
        <title>Paenibacillus thiaminolyticus NRRL B-4156.</title>
        <authorList>
            <person name="Hehnly C."/>
            <person name="Zhang L."/>
        </authorList>
    </citation>
    <scope>NUCLEOTIDE SEQUENCE [LARGE SCALE GENOMIC DNA]</scope>
    <source>
        <strain evidence="3 4">NRRL B-4156</strain>
    </source>
</reference>
<name>A0AAP9DRI2_PANTH</name>
<dbReference type="EMBL" id="JAMDMM010000062">
    <property type="protein sequence ID" value="MCY9610722.1"/>
    <property type="molecule type" value="Genomic_DNA"/>
</dbReference>
<organism evidence="3 4">
    <name type="scientific">Paenibacillus thiaminolyticus</name>
    <name type="common">Bacillus thiaminolyticus</name>
    <dbReference type="NCBI Taxonomy" id="49283"/>
    <lineage>
        <taxon>Bacteria</taxon>
        <taxon>Bacillati</taxon>
        <taxon>Bacillota</taxon>
        <taxon>Bacilli</taxon>
        <taxon>Bacillales</taxon>
        <taxon>Paenibacillaceae</taxon>
        <taxon>Paenibacillus</taxon>
    </lineage>
</organism>
<dbReference type="AlphaFoldDB" id="A0AAP9DRI2"/>
<dbReference type="InterPro" id="IPR001584">
    <property type="entry name" value="Integrase_cat-core"/>
</dbReference>
<dbReference type="Proteomes" id="UP001209276">
    <property type="component" value="Unassembled WGS sequence"/>
</dbReference>
<reference evidence="2 5" key="2">
    <citation type="submission" date="2022-05" db="EMBL/GenBank/DDBJ databases">
        <title>Genome Sequencing of Bee-Associated Microbes.</title>
        <authorList>
            <person name="Dunlap C."/>
        </authorList>
    </citation>
    <scope>NUCLEOTIDE SEQUENCE [LARGE SCALE GENOMIC DNA]</scope>
    <source>
        <strain evidence="2 5">NRRL B-14613</strain>
    </source>
</reference>
<feature type="domain" description="Integrase catalytic" evidence="1">
    <location>
        <begin position="8"/>
        <end position="46"/>
    </location>
</feature>
<keyword evidence="5" id="KW-1185">Reference proteome</keyword>